<dbReference type="EMBL" id="BLXT01007982">
    <property type="protein sequence ID" value="GFO44819.1"/>
    <property type="molecule type" value="Genomic_DNA"/>
</dbReference>
<name>A0AAV4DL97_9GAST</name>
<dbReference type="AlphaFoldDB" id="A0AAV4DL97"/>
<dbReference type="Proteomes" id="UP000735302">
    <property type="component" value="Unassembled WGS sequence"/>
</dbReference>
<organism evidence="1 2">
    <name type="scientific">Plakobranchus ocellatus</name>
    <dbReference type="NCBI Taxonomy" id="259542"/>
    <lineage>
        <taxon>Eukaryota</taxon>
        <taxon>Metazoa</taxon>
        <taxon>Spiralia</taxon>
        <taxon>Lophotrochozoa</taxon>
        <taxon>Mollusca</taxon>
        <taxon>Gastropoda</taxon>
        <taxon>Heterobranchia</taxon>
        <taxon>Euthyneura</taxon>
        <taxon>Panpulmonata</taxon>
        <taxon>Sacoglossa</taxon>
        <taxon>Placobranchoidea</taxon>
        <taxon>Plakobranchidae</taxon>
        <taxon>Plakobranchus</taxon>
    </lineage>
</organism>
<protein>
    <submittedName>
        <fullName evidence="1">Uncharacterized protein</fullName>
    </submittedName>
</protein>
<gene>
    <name evidence="1" type="ORF">PoB_007132400</name>
</gene>
<evidence type="ECO:0000313" key="2">
    <source>
        <dbReference type="Proteomes" id="UP000735302"/>
    </source>
</evidence>
<evidence type="ECO:0000313" key="1">
    <source>
        <dbReference type="EMBL" id="GFO44819.1"/>
    </source>
</evidence>
<keyword evidence="2" id="KW-1185">Reference proteome</keyword>
<accession>A0AAV4DL97</accession>
<sequence>MVPGHVFFTTQQTMLRSYILNLREVFYSDHHVQPKTSPKLQRKSSPSTGQFLTFHKLSSDPCGGKKGVTQLTISMRVSTGDPAYMCMYTEAANLHWIVLLSIHASSELTS</sequence>
<proteinExistence type="predicted"/>
<comment type="caution">
    <text evidence="1">The sequence shown here is derived from an EMBL/GenBank/DDBJ whole genome shotgun (WGS) entry which is preliminary data.</text>
</comment>
<reference evidence="1 2" key="1">
    <citation type="journal article" date="2021" name="Elife">
        <title>Chloroplast acquisition without the gene transfer in kleptoplastic sea slugs, Plakobranchus ocellatus.</title>
        <authorList>
            <person name="Maeda T."/>
            <person name="Takahashi S."/>
            <person name="Yoshida T."/>
            <person name="Shimamura S."/>
            <person name="Takaki Y."/>
            <person name="Nagai Y."/>
            <person name="Toyoda A."/>
            <person name="Suzuki Y."/>
            <person name="Arimoto A."/>
            <person name="Ishii H."/>
            <person name="Satoh N."/>
            <person name="Nishiyama T."/>
            <person name="Hasebe M."/>
            <person name="Maruyama T."/>
            <person name="Minagawa J."/>
            <person name="Obokata J."/>
            <person name="Shigenobu S."/>
        </authorList>
    </citation>
    <scope>NUCLEOTIDE SEQUENCE [LARGE SCALE GENOMIC DNA]</scope>
</reference>